<evidence type="ECO:0000313" key="3">
    <source>
        <dbReference type="Proteomes" id="UP000192934"/>
    </source>
</evidence>
<evidence type="ECO:0000259" key="1">
    <source>
        <dbReference type="Pfam" id="PF13360"/>
    </source>
</evidence>
<dbReference type="AlphaFoldDB" id="A0A1X7GBI1"/>
<dbReference type="SUPFAM" id="SSF50998">
    <property type="entry name" value="Quinoprotein alcohol dehydrogenase-like"/>
    <property type="match status" value="1"/>
</dbReference>
<dbReference type="Gene3D" id="2.130.10.10">
    <property type="entry name" value="YVTN repeat-like/Quinoprotein amine dehydrogenase"/>
    <property type="match status" value="1"/>
</dbReference>
<feature type="domain" description="Pyrrolo-quinoline quinone repeat" evidence="1">
    <location>
        <begin position="122"/>
        <end position="360"/>
    </location>
</feature>
<dbReference type="InterPro" id="IPR015943">
    <property type="entry name" value="WD40/YVTN_repeat-like_dom_sf"/>
</dbReference>
<accession>A0A1X7GBI1</accession>
<dbReference type="InterPro" id="IPR011047">
    <property type="entry name" value="Quinoprotein_ADH-like_sf"/>
</dbReference>
<dbReference type="PANTHER" id="PTHR34512">
    <property type="entry name" value="CELL SURFACE PROTEIN"/>
    <property type="match status" value="1"/>
</dbReference>
<dbReference type="STRING" id="941907.SAMN06295910_1437"/>
<feature type="domain" description="Pyrrolo-quinoline quinone repeat" evidence="1">
    <location>
        <begin position="374"/>
        <end position="438"/>
    </location>
</feature>
<dbReference type="RefSeq" id="WP_085218169.1">
    <property type="nucleotide sequence ID" value="NZ_LT840185.1"/>
</dbReference>
<dbReference type="PANTHER" id="PTHR34512:SF30">
    <property type="entry name" value="OUTER MEMBRANE PROTEIN ASSEMBLY FACTOR BAMB"/>
    <property type="match status" value="1"/>
</dbReference>
<organism evidence="2 3">
    <name type="scientific">Allosphingosinicella indica</name>
    <dbReference type="NCBI Taxonomy" id="941907"/>
    <lineage>
        <taxon>Bacteria</taxon>
        <taxon>Pseudomonadati</taxon>
        <taxon>Pseudomonadota</taxon>
        <taxon>Alphaproteobacteria</taxon>
        <taxon>Sphingomonadales</taxon>
        <taxon>Sphingomonadaceae</taxon>
        <taxon>Allosphingosinicella</taxon>
    </lineage>
</organism>
<keyword evidence="3" id="KW-1185">Reference proteome</keyword>
<dbReference type="PROSITE" id="PS51257">
    <property type="entry name" value="PROKAR_LIPOPROTEIN"/>
    <property type="match status" value="1"/>
</dbReference>
<proteinExistence type="predicted"/>
<dbReference type="SMART" id="SM00564">
    <property type="entry name" value="PQQ"/>
    <property type="match status" value="6"/>
</dbReference>
<dbReference type="EMBL" id="LT840185">
    <property type="protein sequence ID" value="SMF66774.1"/>
    <property type="molecule type" value="Genomic_DNA"/>
</dbReference>
<dbReference type="Proteomes" id="UP000192934">
    <property type="component" value="Chromosome I"/>
</dbReference>
<dbReference type="OrthoDB" id="5290752at2"/>
<dbReference type="InterPro" id="IPR002372">
    <property type="entry name" value="PQQ_rpt_dom"/>
</dbReference>
<sequence>MKRRYLALALVALTGGCGILGGKEKPTTPTVGERVPVLTAETGLEVDPALADVAVTLPAPVDNPDWAQPGGNAAKALGHVALPGQFTRAWSVSIGQGGSKRMRLAAPPVVANGRVYVTDTAAVVTAFDARTGSQVWRTSIAPGSGGNQNMFFGGGVSADGERVYATSGVGDVAALNAADGSQIWKSRPGGPLRGSPTIANDNVYVVSQDNQLYALNPADGTVRWTGSGTLEQAGVFGAAAPAAAQGTVVAGYSSGELTAYRYENGRVVWQDALARTSISTSVSALSDIDAEPVIADGRVYAIGQGGRMVAMELVTGQRIWELNIASIATPWVAGDWVFVVTDDARLMAISRATGKAKWITQLSRYRKEKSKSGPLTWRGPVLAGGRLIVVSNEGAIAQVSPADGSIQSTVESGRTVSLSPVVAGGTLYILDDDGQLSAWR</sequence>
<name>A0A1X7GBI1_9SPHN</name>
<evidence type="ECO:0000313" key="2">
    <source>
        <dbReference type="EMBL" id="SMF66774.1"/>
    </source>
</evidence>
<dbReference type="Pfam" id="PF13360">
    <property type="entry name" value="PQQ_2"/>
    <property type="match status" value="2"/>
</dbReference>
<reference evidence="3" key="1">
    <citation type="submission" date="2017-04" db="EMBL/GenBank/DDBJ databases">
        <authorList>
            <person name="Varghese N."/>
            <person name="Submissions S."/>
        </authorList>
    </citation>
    <scope>NUCLEOTIDE SEQUENCE [LARGE SCALE GENOMIC DNA]</scope>
    <source>
        <strain evidence="3">Dd16</strain>
    </source>
</reference>
<protein>
    <submittedName>
        <fullName evidence="2">PQQ-like domain-containing protein</fullName>
    </submittedName>
</protein>
<dbReference type="InterPro" id="IPR018391">
    <property type="entry name" value="PQQ_b-propeller_rpt"/>
</dbReference>
<gene>
    <name evidence="2" type="ORF">SAMN06295910_1437</name>
</gene>